<dbReference type="Bgee" id="ENSLOCG00000006232">
    <property type="expression patterns" value="Expressed in intestine and 11 other cell types or tissues"/>
</dbReference>
<dbReference type="STRING" id="7918.ENSLOCP00000007523"/>
<reference evidence="2" key="3">
    <citation type="submission" date="2025-09" db="UniProtKB">
        <authorList>
            <consortium name="Ensembl"/>
        </authorList>
    </citation>
    <scope>IDENTIFICATION</scope>
</reference>
<organism evidence="2 3">
    <name type="scientific">Lepisosteus oculatus</name>
    <name type="common">Spotted gar</name>
    <dbReference type="NCBI Taxonomy" id="7918"/>
    <lineage>
        <taxon>Eukaryota</taxon>
        <taxon>Metazoa</taxon>
        <taxon>Chordata</taxon>
        <taxon>Craniata</taxon>
        <taxon>Vertebrata</taxon>
        <taxon>Euteleostomi</taxon>
        <taxon>Actinopterygii</taxon>
        <taxon>Neopterygii</taxon>
        <taxon>Holostei</taxon>
        <taxon>Semionotiformes</taxon>
        <taxon>Lepisosteidae</taxon>
        <taxon>Lepisosteus</taxon>
    </lineage>
</organism>
<dbReference type="Ensembl" id="ENSLOCT00000007531.1">
    <property type="protein sequence ID" value="ENSLOCP00000007523.1"/>
    <property type="gene ID" value="ENSLOCG00000006232.1"/>
</dbReference>
<dbReference type="GO" id="GO:0009617">
    <property type="term" value="P:response to bacterium"/>
    <property type="evidence" value="ECO:0000318"/>
    <property type="project" value="GO_Central"/>
</dbReference>
<feature type="transmembrane region" description="Helical" evidence="1">
    <location>
        <begin position="140"/>
        <end position="161"/>
    </location>
</feature>
<accession>W5MGL4</accession>
<reference evidence="3" key="1">
    <citation type="submission" date="2011-12" db="EMBL/GenBank/DDBJ databases">
        <title>The Draft Genome of Lepisosteus oculatus.</title>
        <authorList>
            <consortium name="The Broad Institute Genome Assembly &amp; Analysis Group"/>
            <consortium name="Computational R&amp;D Group"/>
            <consortium name="and Sequencing Platform"/>
            <person name="Di Palma F."/>
            <person name="Alfoldi J."/>
            <person name="Johnson J."/>
            <person name="Berlin A."/>
            <person name="Gnerre S."/>
            <person name="Jaffe D."/>
            <person name="MacCallum I."/>
            <person name="Young S."/>
            <person name="Walker B.J."/>
            <person name="Lander E.S."/>
            <person name="Lindblad-Toh K."/>
        </authorList>
    </citation>
    <scope>NUCLEOTIDE SEQUENCE [LARGE SCALE GENOMIC DNA]</scope>
</reference>
<evidence type="ECO:0000313" key="2">
    <source>
        <dbReference type="Ensembl" id="ENSLOCP00000007523.1"/>
    </source>
</evidence>
<reference evidence="2" key="2">
    <citation type="submission" date="2025-08" db="UniProtKB">
        <authorList>
            <consortium name="Ensembl"/>
        </authorList>
    </citation>
    <scope>IDENTIFICATION</scope>
</reference>
<sequence>EPSTTVQYSYCSGCAYCVNNDGWKLFFGSGTRLQVQPRKENTNPSAYVLASAKGPGACLATDFGSYNTTISVNGINSGAQPSLIEGEKAYSMVKIMQDPNVKCEVNFGNGSVVEAQKDDGLDLCSTAGNQYFQTDEKINFLSLTVLVLRVLFLKSIGFNVLMTIRMWGS</sequence>
<proteinExistence type="predicted"/>
<keyword evidence="1" id="KW-1133">Transmembrane helix</keyword>
<evidence type="ECO:0000256" key="1">
    <source>
        <dbReference type="SAM" id="Phobius"/>
    </source>
</evidence>
<dbReference type="EMBL" id="AHAT01019625">
    <property type="status" value="NOT_ANNOTATED_CDS"/>
    <property type="molecule type" value="Genomic_DNA"/>
</dbReference>
<keyword evidence="1" id="KW-0812">Transmembrane</keyword>
<evidence type="ECO:0000313" key="3">
    <source>
        <dbReference type="Proteomes" id="UP000018468"/>
    </source>
</evidence>
<dbReference type="GeneTree" id="ENSGT01140000283157"/>
<dbReference type="HOGENOM" id="CLU_092098_1_0_1"/>
<dbReference type="Proteomes" id="UP000018468">
    <property type="component" value="Linkage group LG24"/>
</dbReference>
<dbReference type="InParanoid" id="W5MGL4"/>
<dbReference type="OMA" id="CTEINCC"/>
<dbReference type="AlphaFoldDB" id="W5MGL4"/>
<keyword evidence="3" id="KW-1185">Reference proteome</keyword>
<dbReference type="eggNOG" id="ENOG502S9QH">
    <property type="taxonomic scope" value="Eukaryota"/>
</dbReference>
<dbReference type="EMBL" id="AHAT01019624">
    <property type="status" value="NOT_ANNOTATED_CDS"/>
    <property type="molecule type" value="Genomic_DNA"/>
</dbReference>
<protein>
    <submittedName>
        <fullName evidence="2">Uncharacterized protein</fullName>
    </submittedName>
</protein>
<keyword evidence="1" id="KW-0472">Membrane</keyword>
<name>W5MGL4_LEPOC</name>